<dbReference type="EMBL" id="JAGGKT010000001">
    <property type="protein sequence ID" value="MBP1930714.1"/>
    <property type="molecule type" value="Genomic_DNA"/>
</dbReference>
<dbReference type="InterPro" id="IPR036412">
    <property type="entry name" value="HAD-like_sf"/>
</dbReference>
<dbReference type="SFLD" id="SFLDF00027">
    <property type="entry name" value="p-type_atpase"/>
    <property type="match status" value="1"/>
</dbReference>
<dbReference type="PROSITE" id="PS00154">
    <property type="entry name" value="ATPASE_E1_E2"/>
    <property type="match status" value="1"/>
</dbReference>
<keyword evidence="3" id="KW-0813">Transport</keyword>
<dbReference type="SUPFAM" id="SSF56784">
    <property type="entry name" value="HAD-like"/>
    <property type="match status" value="1"/>
</dbReference>
<dbReference type="SFLD" id="SFLDG00002">
    <property type="entry name" value="C1.7:_P-type_atpase_like"/>
    <property type="match status" value="1"/>
</dbReference>
<evidence type="ECO:0000256" key="2">
    <source>
        <dbReference type="ARBA" id="ARBA00005675"/>
    </source>
</evidence>
<evidence type="ECO:0000313" key="16">
    <source>
        <dbReference type="EMBL" id="MBP1930714.1"/>
    </source>
</evidence>
<dbReference type="PRINTS" id="PR00119">
    <property type="entry name" value="CATATPASE"/>
</dbReference>
<proteinExistence type="inferred from homology"/>
<keyword evidence="13 14" id="KW-0472">Membrane</keyword>
<dbReference type="Pfam" id="PF00122">
    <property type="entry name" value="E1-E2_ATPase"/>
    <property type="match status" value="1"/>
</dbReference>
<gene>
    <name evidence="16" type="ORF">J2Z37_000701</name>
</gene>
<dbReference type="Pfam" id="PF00690">
    <property type="entry name" value="Cation_ATPase_N"/>
    <property type="match status" value="1"/>
</dbReference>
<evidence type="ECO:0000256" key="7">
    <source>
        <dbReference type="ARBA" id="ARBA00022741"/>
    </source>
</evidence>
<keyword evidence="11 14" id="KW-1133">Transmembrane helix</keyword>
<evidence type="ECO:0000256" key="8">
    <source>
        <dbReference type="ARBA" id="ARBA00022840"/>
    </source>
</evidence>
<dbReference type="Gene3D" id="3.40.50.1000">
    <property type="entry name" value="HAD superfamily/HAD-like"/>
    <property type="match status" value="1"/>
</dbReference>
<dbReference type="SUPFAM" id="SSF81653">
    <property type="entry name" value="Calcium ATPase, transduction domain A"/>
    <property type="match status" value="1"/>
</dbReference>
<keyword evidence="5" id="KW-0597">Phosphoprotein</keyword>
<dbReference type="InterPro" id="IPR023298">
    <property type="entry name" value="ATPase_P-typ_TM_dom_sf"/>
</dbReference>
<dbReference type="NCBIfam" id="TIGR01494">
    <property type="entry name" value="ATPase_P-type"/>
    <property type="match status" value="4"/>
</dbReference>
<feature type="transmembrane region" description="Helical" evidence="14">
    <location>
        <begin position="806"/>
        <end position="824"/>
    </location>
</feature>
<evidence type="ECO:0000256" key="1">
    <source>
        <dbReference type="ARBA" id="ARBA00004651"/>
    </source>
</evidence>
<feature type="transmembrane region" description="Helical" evidence="14">
    <location>
        <begin position="52"/>
        <end position="74"/>
    </location>
</feature>
<sequence length="909" mass="99628">MSRNQWYNSSTSECVEMMQTHVEKGLSAKSAKERLEQVGENILEEKQKISPWVILLGQFKDFMVLVLLAATLISGLLGEYMDALTIIAIVLINGILGFVQEYRAEKSLGALKELTAPTAHVIRDGELQQIPAKDVVPGDLVYFEGGDRIPADVRIIASSGLHVEESALTGESMPVLKQEGVITQTDMPLGDQTNMAFKGTLVTRGTGQGIVVGTGMQTEIGKIAALIQSTETLQTPLQQRLEQLGKILIVVALALTAMVVVAGIMHQHDPYQMFLAGVSLAVAAIPEGLPAIVTIALALGVQRMIKRKAIVRKLPSVETLGCATVICSDKTGTLTQNKMTVTQIWVEGKNVEVSGTGYVPEGKFRLQGGEIHPTRNSALSRLLLLNYLCNNAKLVEEKIEKKSLLRKEKKQWEIIGDPTEGALLVCSEKAGIPAHAKTWQRVKEFPFDSSRKMMSVLVRDAHGAQMISVKGAPDILLNRCSKVYWNGSISPLTPALKKQILQQNMEMAEQALRVLAVAYREPKSGERVIDENQAERDLIFVGLSGMIDPPRDGVKQAIKECRMAGIKTVMITGDHQITAQAIAHKLGILPKGGLTINGQDLYNMSNEEFERKIEDIYVYARVSPEHKLKIVQTLQAKGHVVAMTGDGVNDAPAIKAANIGIAMGITGTDVSKEASSLVLADDNFATIEAAIEEGRTIYDNIRKFIRYLLASNVGEILVMFLAMMAGMPLPLVPIQILWVNLVTDGLPAMALGVDQAEADTMNRPPRPSKESIFSRGLGWKIISRGVLIGVCTLAAFWLALQENPNHLIEAQTIAFSTLVMAQLIHVFDCRSEYSIFHRNPFQNKYLVVAVIVSVLLLLGVIYYEPLQPIFRTVPLDMNQWILVLTLAAIPTLLVGVMRLFYDALRAKTR</sequence>
<dbReference type="Gene3D" id="1.20.1110.10">
    <property type="entry name" value="Calcium-transporting ATPase, transmembrane domain"/>
    <property type="match status" value="1"/>
</dbReference>
<dbReference type="InterPro" id="IPR023214">
    <property type="entry name" value="HAD_sf"/>
</dbReference>
<feature type="transmembrane region" description="Helical" evidence="14">
    <location>
        <begin position="247"/>
        <end position="265"/>
    </location>
</feature>
<name>A0ABS4GKE3_9BACL</name>
<reference evidence="16 17" key="1">
    <citation type="submission" date="2021-03" db="EMBL/GenBank/DDBJ databases">
        <title>Genomic Encyclopedia of Type Strains, Phase IV (KMG-IV): sequencing the most valuable type-strain genomes for metagenomic binning, comparative biology and taxonomic classification.</title>
        <authorList>
            <person name="Goeker M."/>
        </authorList>
    </citation>
    <scope>NUCLEOTIDE SEQUENCE [LARGE SCALE GENOMIC DNA]</scope>
    <source>
        <strain evidence="16 17">DSM 24738</strain>
    </source>
</reference>
<keyword evidence="8" id="KW-0067">ATP-binding</keyword>
<feature type="domain" description="Cation-transporting P-type ATPase N-terminal" evidence="15">
    <location>
        <begin position="5"/>
        <end position="79"/>
    </location>
</feature>
<feature type="transmembrane region" description="Helical" evidence="14">
    <location>
        <begin position="777"/>
        <end position="800"/>
    </location>
</feature>
<dbReference type="Pfam" id="PF13246">
    <property type="entry name" value="Cation_ATPase"/>
    <property type="match status" value="1"/>
</dbReference>
<feature type="transmembrane region" description="Helical" evidence="14">
    <location>
        <begin position="80"/>
        <end position="99"/>
    </location>
</feature>
<dbReference type="InterPro" id="IPR005782">
    <property type="entry name" value="P-type_ATPase_IIA"/>
</dbReference>
<dbReference type="InterPro" id="IPR008250">
    <property type="entry name" value="ATPase_P-typ_transduc_dom_A_sf"/>
</dbReference>
<evidence type="ECO:0000256" key="3">
    <source>
        <dbReference type="ARBA" id="ARBA00022448"/>
    </source>
</evidence>
<evidence type="ECO:0000256" key="4">
    <source>
        <dbReference type="ARBA" id="ARBA00022475"/>
    </source>
</evidence>
<dbReference type="PRINTS" id="PR00121">
    <property type="entry name" value="NAKATPASE"/>
</dbReference>
<dbReference type="SUPFAM" id="SSF81665">
    <property type="entry name" value="Calcium ATPase, transmembrane domain M"/>
    <property type="match status" value="1"/>
</dbReference>
<dbReference type="NCBIfam" id="TIGR01116">
    <property type="entry name" value="ATPase-IIA1_Ca"/>
    <property type="match status" value="1"/>
</dbReference>
<evidence type="ECO:0000256" key="13">
    <source>
        <dbReference type="ARBA" id="ARBA00023136"/>
    </source>
</evidence>
<dbReference type="Gene3D" id="2.70.150.10">
    <property type="entry name" value="Calcium-transporting ATPase, cytoplasmic transduction domain A"/>
    <property type="match status" value="1"/>
</dbReference>
<keyword evidence="6 14" id="KW-0812">Transmembrane</keyword>
<dbReference type="SUPFAM" id="SSF81660">
    <property type="entry name" value="Metal cation-transporting ATPase, ATP-binding domain N"/>
    <property type="match status" value="1"/>
</dbReference>
<dbReference type="PANTHER" id="PTHR43294">
    <property type="entry name" value="SODIUM/POTASSIUM-TRANSPORTING ATPASE SUBUNIT ALPHA"/>
    <property type="match status" value="1"/>
</dbReference>
<dbReference type="InterPro" id="IPR023299">
    <property type="entry name" value="ATPase_P-typ_cyto_dom_N"/>
</dbReference>
<dbReference type="InterPro" id="IPR018303">
    <property type="entry name" value="ATPase_P-typ_P_site"/>
</dbReference>
<dbReference type="SFLD" id="SFLDS00003">
    <property type="entry name" value="Haloacid_Dehalogenase"/>
    <property type="match status" value="1"/>
</dbReference>
<evidence type="ECO:0000256" key="11">
    <source>
        <dbReference type="ARBA" id="ARBA00022989"/>
    </source>
</evidence>
<dbReference type="Proteomes" id="UP001519343">
    <property type="component" value="Unassembled WGS sequence"/>
</dbReference>
<dbReference type="SMART" id="SM00831">
    <property type="entry name" value="Cation_ATPase_N"/>
    <property type="match status" value="1"/>
</dbReference>
<keyword evidence="4" id="KW-1003">Cell membrane</keyword>
<dbReference type="RefSeq" id="WP_209808789.1">
    <property type="nucleotide sequence ID" value="NZ_JAGGKT010000001.1"/>
</dbReference>
<dbReference type="InterPro" id="IPR001757">
    <property type="entry name" value="P_typ_ATPase"/>
</dbReference>
<feature type="transmembrane region" description="Helical" evidence="14">
    <location>
        <begin position="845"/>
        <end position="863"/>
    </location>
</feature>
<evidence type="ECO:0000256" key="6">
    <source>
        <dbReference type="ARBA" id="ARBA00022692"/>
    </source>
</evidence>
<comment type="subcellular location">
    <subcellularLocation>
        <location evidence="1">Cell membrane</location>
        <topology evidence="1">Multi-pass membrane protein</topology>
    </subcellularLocation>
</comment>
<evidence type="ECO:0000256" key="14">
    <source>
        <dbReference type="SAM" id="Phobius"/>
    </source>
</evidence>
<evidence type="ECO:0000259" key="15">
    <source>
        <dbReference type="SMART" id="SM00831"/>
    </source>
</evidence>
<keyword evidence="17" id="KW-1185">Reference proteome</keyword>
<dbReference type="InterPro" id="IPR050510">
    <property type="entry name" value="Cation_transp_ATPase_P-type"/>
</dbReference>
<dbReference type="InterPro" id="IPR044492">
    <property type="entry name" value="P_typ_ATPase_HD_dom"/>
</dbReference>
<keyword evidence="12" id="KW-0406">Ion transport</keyword>
<feature type="transmembrane region" description="Helical" evidence="14">
    <location>
        <begin position="704"/>
        <end position="724"/>
    </location>
</feature>
<protein>
    <submittedName>
        <fullName evidence="16">Ca2+-transporting ATPase</fullName>
    </submittedName>
</protein>
<accession>A0ABS4GKE3</accession>
<dbReference type="Gene3D" id="3.40.1110.10">
    <property type="entry name" value="Calcium-transporting ATPase, cytoplasmic domain N"/>
    <property type="match status" value="1"/>
</dbReference>
<dbReference type="InterPro" id="IPR004014">
    <property type="entry name" value="ATPase_P-typ_cation-transptr_N"/>
</dbReference>
<dbReference type="PANTHER" id="PTHR43294:SF21">
    <property type="entry name" value="CATION TRANSPORTING ATPASE"/>
    <property type="match status" value="1"/>
</dbReference>
<dbReference type="Pfam" id="PF00689">
    <property type="entry name" value="Cation_ATPase_C"/>
    <property type="match status" value="1"/>
</dbReference>
<evidence type="ECO:0000256" key="12">
    <source>
        <dbReference type="ARBA" id="ARBA00023065"/>
    </source>
</evidence>
<evidence type="ECO:0000313" key="17">
    <source>
        <dbReference type="Proteomes" id="UP001519343"/>
    </source>
</evidence>
<dbReference type="CDD" id="cd02089">
    <property type="entry name" value="P-type_ATPase_Ca_prok"/>
    <property type="match status" value="1"/>
</dbReference>
<feature type="transmembrane region" description="Helical" evidence="14">
    <location>
        <begin position="271"/>
        <end position="299"/>
    </location>
</feature>
<feature type="transmembrane region" description="Helical" evidence="14">
    <location>
        <begin position="736"/>
        <end position="756"/>
    </location>
</feature>
<evidence type="ECO:0000256" key="9">
    <source>
        <dbReference type="ARBA" id="ARBA00022842"/>
    </source>
</evidence>
<feature type="transmembrane region" description="Helical" evidence="14">
    <location>
        <begin position="879"/>
        <end position="901"/>
    </location>
</feature>
<comment type="caution">
    <text evidence="16">The sequence shown here is derived from an EMBL/GenBank/DDBJ whole genome shotgun (WGS) entry which is preliminary data.</text>
</comment>
<evidence type="ECO:0000256" key="5">
    <source>
        <dbReference type="ARBA" id="ARBA00022553"/>
    </source>
</evidence>
<keyword evidence="10" id="KW-1278">Translocase</keyword>
<dbReference type="InterPro" id="IPR006068">
    <property type="entry name" value="ATPase_P-typ_cation-transptr_C"/>
</dbReference>
<dbReference type="InterPro" id="IPR059000">
    <property type="entry name" value="ATPase_P-type_domA"/>
</dbReference>
<organism evidence="16 17">
    <name type="scientific">Ammoniphilus resinae</name>
    <dbReference type="NCBI Taxonomy" id="861532"/>
    <lineage>
        <taxon>Bacteria</taxon>
        <taxon>Bacillati</taxon>
        <taxon>Bacillota</taxon>
        <taxon>Bacilli</taxon>
        <taxon>Bacillales</taxon>
        <taxon>Paenibacillaceae</taxon>
        <taxon>Aneurinibacillus group</taxon>
        <taxon>Ammoniphilus</taxon>
    </lineage>
</organism>
<keyword evidence="7" id="KW-0547">Nucleotide-binding</keyword>
<comment type="similarity">
    <text evidence="2">Belongs to the cation transport ATPase (P-type) (TC 3.A.3) family. Type IIA subfamily.</text>
</comment>
<keyword evidence="9" id="KW-0460">Magnesium</keyword>
<evidence type="ECO:0000256" key="10">
    <source>
        <dbReference type="ARBA" id="ARBA00022967"/>
    </source>
</evidence>